<accession>A2F586</accession>
<gene>
    <name evidence="1" type="ORF">TVAG_159310</name>
</gene>
<dbReference type="Gene3D" id="1.10.238.10">
    <property type="entry name" value="EF-hand"/>
    <property type="match status" value="1"/>
</dbReference>
<evidence type="ECO:0000313" key="1">
    <source>
        <dbReference type="EMBL" id="EAX99911.1"/>
    </source>
</evidence>
<reference evidence="1" key="2">
    <citation type="journal article" date="2007" name="Science">
        <title>Draft genome sequence of the sexually transmitted pathogen Trichomonas vaginalis.</title>
        <authorList>
            <person name="Carlton J.M."/>
            <person name="Hirt R.P."/>
            <person name="Silva J.C."/>
            <person name="Delcher A.L."/>
            <person name="Schatz M."/>
            <person name="Zhao Q."/>
            <person name="Wortman J.R."/>
            <person name="Bidwell S.L."/>
            <person name="Alsmark U.C.M."/>
            <person name="Besteiro S."/>
            <person name="Sicheritz-Ponten T."/>
            <person name="Noel C.J."/>
            <person name="Dacks J.B."/>
            <person name="Foster P.G."/>
            <person name="Simillion C."/>
            <person name="Van de Peer Y."/>
            <person name="Miranda-Saavedra D."/>
            <person name="Barton G.J."/>
            <person name="Westrop G.D."/>
            <person name="Mueller S."/>
            <person name="Dessi D."/>
            <person name="Fiori P.L."/>
            <person name="Ren Q."/>
            <person name="Paulsen I."/>
            <person name="Zhang H."/>
            <person name="Bastida-Corcuera F.D."/>
            <person name="Simoes-Barbosa A."/>
            <person name="Brown M.T."/>
            <person name="Hayes R.D."/>
            <person name="Mukherjee M."/>
            <person name="Okumura C.Y."/>
            <person name="Schneider R."/>
            <person name="Smith A.J."/>
            <person name="Vanacova S."/>
            <person name="Villalvazo M."/>
            <person name="Haas B.J."/>
            <person name="Pertea M."/>
            <person name="Feldblyum T.V."/>
            <person name="Utterback T.R."/>
            <person name="Shu C.L."/>
            <person name="Osoegawa K."/>
            <person name="de Jong P.J."/>
            <person name="Hrdy I."/>
            <person name="Horvathova L."/>
            <person name="Zubacova Z."/>
            <person name="Dolezal P."/>
            <person name="Malik S.B."/>
            <person name="Logsdon J.M. Jr."/>
            <person name="Henze K."/>
            <person name="Gupta A."/>
            <person name="Wang C.C."/>
            <person name="Dunne R.L."/>
            <person name="Upcroft J.A."/>
            <person name="Upcroft P."/>
            <person name="White O."/>
            <person name="Salzberg S.L."/>
            <person name="Tang P."/>
            <person name="Chiu C.-H."/>
            <person name="Lee Y.-S."/>
            <person name="Embley T.M."/>
            <person name="Coombs G.H."/>
            <person name="Mottram J.C."/>
            <person name="Tachezy J."/>
            <person name="Fraser-Liggett C.M."/>
            <person name="Johnson P.J."/>
        </authorList>
    </citation>
    <scope>NUCLEOTIDE SEQUENCE [LARGE SCALE GENOMIC DNA]</scope>
    <source>
        <strain evidence="1">G3</strain>
    </source>
</reference>
<organism evidence="1 2">
    <name type="scientific">Trichomonas vaginalis (strain ATCC PRA-98 / G3)</name>
    <dbReference type="NCBI Taxonomy" id="412133"/>
    <lineage>
        <taxon>Eukaryota</taxon>
        <taxon>Metamonada</taxon>
        <taxon>Parabasalia</taxon>
        <taxon>Trichomonadida</taxon>
        <taxon>Trichomonadidae</taxon>
        <taxon>Trichomonas</taxon>
    </lineage>
</organism>
<dbReference type="SMR" id="A2F586"/>
<dbReference type="Proteomes" id="UP000001542">
    <property type="component" value="Unassembled WGS sequence"/>
</dbReference>
<dbReference type="RefSeq" id="XP_001312841.1">
    <property type="nucleotide sequence ID" value="XM_001312840.1"/>
</dbReference>
<dbReference type="InParanoid" id="A2F586"/>
<sequence>MSGKIYPEDKEAAKIVYDKIKGESCDTISLFEAVTALRQLGIETDTDTLYKENKQWDIGFDRFCDIYGNKKEEKEMKELRKYVSQSFEALGGKPNQQGMIDIPKLQEVFKFFNFDLTAEDFLLHGQYDTSSNILFDDYMQIFDMNSHP</sequence>
<evidence type="ECO:0000313" key="2">
    <source>
        <dbReference type="Proteomes" id="UP000001542"/>
    </source>
</evidence>
<dbReference type="VEuPathDB" id="TrichDB:TVAGG3_0160150"/>
<dbReference type="VEuPathDB" id="TrichDB:TVAG_159310"/>
<dbReference type="OrthoDB" id="10257717at2759"/>
<dbReference type="AlphaFoldDB" id="A2F586"/>
<dbReference type="EMBL" id="DS113620">
    <property type="protein sequence ID" value="EAX99911.1"/>
    <property type="molecule type" value="Genomic_DNA"/>
</dbReference>
<proteinExistence type="predicted"/>
<evidence type="ECO:0008006" key="3">
    <source>
        <dbReference type="Google" id="ProtNLM"/>
    </source>
</evidence>
<protein>
    <recommendedName>
        <fullName evidence="3">EF hand family protein</fullName>
    </recommendedName>
</protein>
<keyword evidence="2" id="KW-1185">Reference proteome</keyword>
<reference evidence="1" key="1">
    <citation type="submission" date="2006-10" db="EMBL/GenBank/DDBJ databases">
        <authorList>
            <person name="Amadeo P."/>
            <person name="Zhao Q."/>
            <person name="Wortman J."/>
            <person name="Fraser-Liggett C."/>
            <person name="Carlton J."/>
        </authorList>
    </citation>
    <scope>NUCLEOTIDE SEQUENCE</scope>
    <source>
        <strain evidence="1">G3</strain>
    </source>
</reference>
<dbReference type="InterPro" id="IPR011992">
    <property type="entry name" value="EF-hand-dom_pair"/>
</dbReference>
<dbReference type="KEGG" id="tva:4757731"/>
<dbReference type="SUPFAM" id="SSF47473">
    <property type="entry name" value="EF-hand"/>
    <property type="match status" value="1"/>
</dbReference>
<name>A2F586_TRIV3</name>